<dbReference type="Proteomes" id="UP000295748">
    <property type="component" value="Chromosome"/>
</dbReference>
<evidence type="ECO:0000313" key="1">
    <source>
        <dbReference type="EMBL" id="QBR89132.1"/>
    </source>
</evidence>
<sequence length="295" mass="31707">MRSIMVSTPPRRSILRPIARWGWTVPVAAAVVVVALTVGPIAATPSYAATPPPLTIQPLDDTIDDVLSESLDILRAATATRPSRDAEVVRWSLREDGTDDPVIVPEWQEWVWNADGTGYLSARAGAPYSVTTDGKIVEPVGDAPDEGDPIETARSSPSDFGFFPDEPPANAREMRDYLTVQAHLPNDADALAWWGAISLLRDEWTLTADQQAAALEILAATGGLSVLGTVEDRFGRDGIALSVTSANRDQFGATVVLDEASRQIIAADITYNGGSNRLDLDTGSVIEYSAWLLPR</sequence>
<dbReference type="EMBL" id="CP038266">
    <property type="protein sequence ID" value="QBR89132.1"/>
    <property type="molecule type" value="Genomic_DNA"/>
</dbReference>
<name>A0ABX5STL3_9MICO</name>
<dbReference type="RefSeq" id="WP_135067332.1">
    <property type="nucleotide sequence ID" value="NZ_CP038266.1"/>
</dbReference>
<gene>
    <name evidence="1" type="ORF">E4K62_10815</name>
</gene>
<protein>
    <submittedName>
        <fullName evidence="1">Uncharacterized protein</fullName>
    </submittedName>
</protein>
<accession>A0ABX5STL3</accession>
<proteinExistence type="predicted"/>
<evidence type="ECO:0000313" key="2">
    <source>
        <dbReference type="Proteomes" id="UP000295748"/>
    </source>
</evidence>
<reference evidence="1 2" key="1">
    <citation type="submission" date="2019-03" db="EMBL/GenBank/DDBJ databases">
        <authorList>
            <person name="Dong K."/>
        </authorList>
    </citation>
    <scope>NUCLEOTIDE SEQUENCE [LARGE SCALE GENOMIC DNA]</scope>
    <source>
        <strain evidence="2">dk512</strain>
    </source>
</reference>
<organism evidence="1 2">
    <name type="scientific">Microbacterium wangchenii</name>
    <dbReference type="NCBI Taxonomy" id="2541726"/>
    <lineage>
        <taxon>Bacteria</taxon>
        <taxon>Bacillati</taxon>
        <taxon>Actinomycetota</taxon>
        <taxon>Actinomycetes</taxon>
        <taxon>Micrococcales</taxon>
        <taxon>Microbacteriaceae</taxon>
        <taxon>Microbacterium</taxon>
    </lineage>
</organism>
<keyword evidence="2" id="KW-1185">Reference proteome</keyword>